<evidence type="ECO:0000313" key="2">
    <source>
        <dbReference type="Proteomes" id="UP000003857"/>
    </source>
</evidence>
<gene>
    <name evidence="1" type="ORF">HMPREF9390_0344</name>
</gene>
<protein>
    <submittedName>
        <fullName evidence="1">Uncharacterized protein</fullName>
    </submittedName>
</protein>
<organism evidence="1 2">
    <name type="scientific">Streptococcus sanguinis SK405</name>
    <dbReference type="NCBI Taxonomy" id="888817"/>
    <lineage>
        <taxon>Bacteria</taxon>
        <taxon>Bacillati</taxon>
        <taxon>Bacillota</taxon>
        <taxon>Bacilli</taxon>
        <taxon>Lactobacillales</taxon>
        <taxon>Streptococcaceae</taxon>
        <taxon>Streptococcus</taxon>
    </lineage>
</organism>
<comment type="caution">
    <text evidence="1">The sequence shown here is derived from an EMBL/GenBank/DDBJ whole genome shotgun (WGS) entry which is preliminary data.</text>
</comment>
<proteinExistence type="predicted"/>
<evidence type="ECO:0000313" key="1">
    <source>
        <dbReference type="EMBL" id="EGC25877.1"/>
    </source>
</evidence>
<accession>A0ABC9PHG8</accession>
<dbReference type="Proteomes" id="UP000003857">
    <property type="component" value="Unassembled WGS sequence"/>
</dbReference>
<dbReference type="EMBL" id="AEWZ01000001">
    <property type="protein sequence ID" value="EGC25877.1"/>
    <property type="molecule type" value="Genomic_DNA"/>
</dbReference>
<name>A0ABC9PHG8_STRSA</name>
<reference evidence="1 2" key="1">
    <citation type="submission" date="2011-01" db="EMBL/GenBank/DDBJ databases">
        <authorList>
            <person name="Muzny D."/>
            <person name="Qin X."/>
            <person name="Buhay C."/>
            <person name="Dugan-Rocha S."/>
            <person name="Ding Y."/>
            <person name="Chen G."/>
            <person name="Hawes A."/>
            <person name="Holder M."/>
            <person name="Jhangiani S."/>
            <person name="Johnson A."/>
            <person name="Khan Z."/>
            <person name="Li Z."/>
            <person name="Liu W."/>
            <person name="Liu X."/>
            <person name="Perez L."/>
            <person name="Shen H."/>
            <person name="Wang Q."/>
            <person name="Watt J."/>
            <person name="Xi L."/>
            <person name="Xin Y."/>
            <person name="Zhou J."/>
            <person name="Deng J."/>
            <person name="Jiang H."/>
            <person name="Liu Y."/>
            <person name="Qu J."/>
            <person name="Song X.-Z."/>
            <person name="Zhang L."/>
            <person name="Villasana D."/>
            <person name="Johnson A."/>
            <person name="Liu J."/>
            <person name="Liyanage D."/>
            <person name="Lorensuhewa L."/>
            <person name="Robinson T."/>
            <person name="Song A."/>
            <person name="Song B.-B."/>
            <person name="Dinh H."/>
            <person name="Thornton R."/>
            <person name="Coyle M."/>
            <person name="Francisco L."/>
            <person name="Jackson L."/>
            <person name="Javaid M."/>
            <person name="Korchina V."/>
            <person name="Kovar C."/>
            <person name="Mata R."/>
            <person name="Mathew T."/>
            <person name="Ngo R."/>
            <person name="Nguyen L."/>
            <person name="Nguyen N."/>
            <person name="Okwuonu G."/>
            <person name="Ongeri F."/>
            <person name="Pham C."/>
            <person name="Simmons D."/>
            <person name="Wilczek-Boney K."/>
            <person name="Hale W."/>
            <person name="Jakkamsetti A."/>
            <person name="Pham P."/>
            <person name="Ruth R."/>
            <person name="San Lucas F."/>
            <person name="Warren J."/>
            <person name="Zhang J."/>
            <person name="Zhao Z."/>
            <person name="Zhou C."/>
            <person name="Zhu D."/>
            <person name="Lee S."/>
            <person name="Bess C."/>
            <person name="Blankenburg K."/>
            <person name="Forbes L."/>
            <person name="Fu Q."/>
            <person name="Gubbala S."/>
            <person name="Hirani K."/>
            <person name="Jayaseelan J.C."/>
            <person name="Lara F."/>
            <person name="Munidasa M."/>
            <person name="Palculict T."/>
            <person name="Patil S."/>
            <person name="Pu L.-L."/>
            <person name="Saada N."/>
            <person name="Tang L."/>
            <person name="Weissenberger G."/>
            <person name="Zhu Y."/>
            <person name="Hemphill L."/>
            <person name="Shang Y."/>
            <person name="Youmans B."/>
            <person name="Ayvaz T."/>
            <person name="Ross M."/>
            <person name="Santibanez J."/>
            <person name="Aqrawi P."/>
            <person name="Gross S."/>
            <person name="Joshi V."/>
            <person name="Fowler G."/>
            <person name="Nazareth L."/>
            <person name="Reid J."/>
            <person name="Worley K."/>
            <person name="Petrosino J."/>
            <person name="Highlander S."/>
            <person name="Gibbs R."/>
        </authorList>
    </citation>
    <scope>NUCLEOTIDE SEQUENCE [LARGE SCALE GENOMIC DNA]</scope>
    <source>
        <strain evidence="1 2">SK405</strain>
    </source>
</reference>
<sequence length="43" mass="5052">MDNKKTTQSENIGTEMSNEDYVEELNERLNNFKSLKNKAIFLN</sequence>
<dbReference type="AlphaFoldDB" id="A0ABC9PHG8"/>
<dbReference type="RefSeq" id="WP_002900056.1">
    <property type="nucleotide sequence ID" value="NZ_GL872311.1"/>
</dbReference>